<dbReference type="Proteomes" id="UP000005709">
    <property type="component" value="Unassembled WGS sequence"/>
</dbReference>
<sequence length="51" mass="5886">MFWNFASRPKAAKFKIYALFLGAVKFHAKILLAKLQNSCVKFCFKILSAKF</sequence>
<proteinExistence type="predicted"/>
<evidence type="ECO:0000313" key="1">
    <source>
        <dbReference type="EMBL" id="EEV17319.1"/>
    </source>
</evidence>
<gene>
    <name evidence="1" type="ORF">CAMGR0001_1615</name>
</gene>
<name>C8PIF4_9BACT</name>
<protein>
    <submittedName>
        <fullName evidence="1">Uncharacterized protein</fullName>
    </submittedName>
</protein>
<reference evidence="1 2" key="1">
    <citation type="submission" date="2009-07" db="EMBL/GenBank/DDBJ databases">
        <authorList>
            <person name="Madupu R."/>
            <person name="Sebastian Y."/>
            <person name="Durkin A.S."/>
            <person name="Torralba M."/>
            <person name="Methe B."/>
            <person name="Sutton G.G."/>
            <person name="Strausberg R.L."/>
            <person name="Nelson K.E."/>
        </authorList>
    </citation>
    <scope>NUCLEOTIDE SEQUENCE [LARGE SCALE GENOMIC DNA]</scope>
    <source>
        <strain evidence="1 2">RM3268</strain>
    </source>
</reference>
<organism evidence="1 2">
    <name type="scientific">Campylobacter gracilis RM3268</name>
    <dbReference type="NCBI Taxonomy" id="553220"/>
    <lineage>
        <taxon>Bacteria</taxon>
        <taxon>Pseudomonadati</taxon>
        <taxon>Campylobacterota</taxon>
        <taxon>Epsilonproteobacteria</taxon>
        <taxon>Campylobacterales</taxon>
        <taxon>Campylobacteraceae</taxon>
        <taxon>Campylobacter</taxon>
    </lineage>
</organism>
<dbReference type="AlphaFoldDB" id="C8PIF4"/>
<dbReference type="EMBL" id="ACYG01000027">
    <property type="protein sequence ID" value="EEV17319.1"/>
    <property type="molecule type" value="Genomic_DNA"/>
</dbReference>
<accession>C8PIF4</accession>
<keyword evidence="2" id="KW-1185">Reference proteome</keyword>
<evidence type="ECO:0000313" key="2">
    <source>
        <dbReference type="Proteomes" id="UP000005709"/>
    </source>
</evidence>
<comment type="caution">
    <text evidence="1">The sequence shown here is derived from an EMBL/GenBank/DDBJ whole genome shotgun (WGS) entry which is preliminary data.</text>
</comment>